<dbReference type="InterPro" id="IPR003035">
    <property type="entry name" value="RWP-RK_dom"/>
</dbReference>
<feature type="domain" description="RWP-RK" evidence="5">
    <location>
        <begin position="1"/>
        <end position="68"/>
    </location>
</feature>
<accession>A0A1Y5ICM5</accession>
<sequence>MGLDCVYAHALLSADDAAIELGFGTTTFKKRLRQLGVRRWPGRQFAGVLKCYEYIVTVLNVRKATRGSCVFSKATTEPRSNDRLTDA</sequence>
<dbReference type="GO" id="GO:0003677">
    <property type="term" value="F:DNA binding"/>
    <property type="evidence" value="ECO:0007669"/>
    <property type="project" value="UniProtKB-KW"/>
</dbReference>
<keyword evidence="3" id="KW-0804">Transcription</keyword>
<dbReference type="PROSITE" id="PS51519">
    <property type="entry name" value="RWP_RK"/>
    <property type="match status" value="1"/>
</dbReference>
<reference evidence="6" key="1">
    <citation type="submission" date="2017-04" db="EMBL/GenBank/DDBJ databases">
        <title>Population genomics of picophytoplankton unveils novel chromosome hypervariability.</title>
        <authorList>
            <consortium name="DOE Joint Genome Institute"/>
            <person name="Blanc-Mathieu R."/>
            <person name="Krasovec M."/>
            <person name="Hebrard M."/>
            <person name="Yau S."/>
            <person name="Desgranges E."/>
            <person name="Martin J."/>
            <person name="Schackwitz W."/>
            <person name="Kuo A."/>
            <person name="Salin G."/>
            <person name="Donnadieu C."/>
            <person name="Desdevises Y."/>
            <person name="Sanchez-Ferandin S."/>
            <person name="Moreau H."/>
            <person name="Rivals E."/>
            <person name="Grigoriev I.V."/>
            <person name="Grimsley N."/>
            <person name="Eyre-Walker A."/>
            <person name="Piganeau G."/>
        </authorList>
    </citation>
    <scope>NUCLEOTIDE SEQUENCE [LARGE SCALE GENOMIC DNA]</scope>
    <source>
        <strain evidence="6">RCC 1115</strain>
    </source>
</reference>
<keyword evidence="1" id="KW-0805">Transcription regulation</keyword>
<protein>
    <recommendedName>
        <fullName evidence="5">RWP-RK domain-containing protein</fullName>
    </recommendedName>
</protein>
<dbReference type="Pfam" id="PF02042">
    <property type="entry name" value="RWP-RK"/>
    <property type="match status" value="1"/>
</dbReference>
<proteinExistence type="predicted"/>
<name>A0A1Y5ICM5_OSTTA</name>
<dbReference type="EMBL" id="KZ155785">
    <property type="protein sequence ID" value="OUS45974.1"/>
    <property type="molecule type" value="Genomic_DNA"/>
</dbReference>
<keyword evidence="4" id="KW-0539">Nucleus</keyword>
<dbReference type="Proteomes" id="UP000195557">
    <property type="component" value="Unassembled WGS sequence"/>
</dbReference>
<evidence type="ECO:0000256" key="1">
    <source>
        <dbReference type="ARBA" id="ARBA00023015"/>
    </source>
</evidence>
<evidence type="ECO:0000313" key="6">
    <source>
        <dbReference type="EMBL" id="OUS45974.1"/>
    </source>
</evidence>
<gene>
    <name evidence="6" type="ORF">BE221DRAFT_76237</name>
</gene>
<evidence type="ECO:0000256" key="4">
    <source>
        <dbReference type="ARBA" id="ARBA00023242"/>
    </source>
</evidence>
<evidence type="ECO:0000259" key="5">
    <source>
        <dbReference type="PROSITE" id="PS51519"/>
    </source>
</evidence>
<organism evidence="6">
    <name type="scientific">Ostreococcus tauri</name>
    <name type="common">Marine green alga</name>
    <dbReference type="NCBI Taxonomy" id="70448"/>
    <lineage>
        <taxon>Eukaryota</taxon>
        <taxon>Viridiplantae</taxon>
        <taxon>Chlorophyta</taxon>
        <taxon>Mamiellophyceae</taxon>
        <taxon>Mamiellales</taxon>
        <taxon>Bathycoccaceae</taxon>
        <taxon>Ostreococcus</taxon>
    </lineage>
</organism>
<evidence type="ECO:0000256" key="3">
    <source>
        <dbReference type="ARBA" id="ARBA00023163"/>
    </source>
</evidence>
<evidence type="ECO:0000256" key="2">
    <source>
        <dbReference type="ARBA" id="ARBA00023125"/>
    </source>
</evidence>
<keyword evidence="2" id="KW-0238">DNA-binding</keyword>
<dbReference type="AlphaFoldDB" id="A0A1Y5ICM5"/>